<feature type="region of interest" description="Disordered" evidence="4">
    <location>
        <begin position="1"/>
        <end position="110"/>
    </location>
</feature>
<dbReference type="CDD" id="cd22449">
    <property type="entry name" value="KH-I_ScSCP160_rpt4"/>
    <property type="match status" value="1"/>
</dbReference>
<dbReference type="InterPro" id="IPR057778">
    <property type="entry name" value="KH_Vigilin_N"/>
</dbReference>
<dbReference type="Pfam" id="PF22952">
    <property type="entry name" value="KH_11"/>
    <property type="match status" value="1"/>
</dbReference>
<organism evidence="6">
    <name type="scientific">Blastobotrys adeninivorans</name>
    <name type="common">Yeast</name>
    <name type="synonym">Arxula adeninivorans</name>
    <dbReference type="NCBI Taxonomy" id="409370"/>
    <lineage>
        <taxon>Eukaryota</taxon>
        <taxon>Fungi</taxon>
        <taxon>Dikarya</taxon>
        <taxon>Ascomycota</taxon>
        <taxon>Saccharomycotina</taxon>
        <taxon>Dipodascomycetes</taxon>
        <taxon>Dipodascales</taxon>
        <taxon>Trichomonascaceae</taxon>
        <taxon>Blastobotrys</taxon>
    </lineage>
</organism>
<dbReference type="InterPro" id="IPR004087">
    <property type="entry name" value="KH_dom"/>
</dbReference>
<dbReference type="PANTHER" id="PTHR10288">
    <property type="entry name" value="KH DOMAIN CONTAINING RNA BINDING PROTEIN"/>
    <property type="match status" value="1"/>
</dbReference>
<feature type="compositionally biased region" description="Low complexity" evidence="4">
    <location>
        <begin position="67"/>
        <end position="79"/>
    </location>
</feature>
<reference evidence="6" key="2">
    <citation type="submission" date="2014-06" db="EMBL/GenBank/DDBJ databases">
        <title>The complete genome of Blastobotrys (Arxula) adeninivorans LS3 - a yeast of biotechnological interest.</title>
        <authorList>
            <person name="Kunze G."/>
            <person name="Gaillardin C."/>
            <person name="Czernicka M."/>
            <person name="Durrens P."/>
            <person name="Martin T."/>
            <person name="Boer E."/>
            <person name="Gabaldon T."/>
            <person name="Cruz J."/>
            <person name="Talla E."/>
            <person name="Marck C."/>
            <person name="Goffeau A."/>
            <person name="Barbe V."/>
            <person name="Baret P."/>
            <person name="Baronian K."/>
            <person name="Beier S."/>
            <person name="Bleykasten C."/>
            <person name="Bode R."/>
            <person name="Casaregola S."/>
            <person name="Despons L."/>
            <person name="Fairhead C."/>
            <person name="Giersberg M."/>
            <person name="Gierski P."/>
            <person name="Hahnel U."/>
            <person name="Hartmann A."/>
            <person name="Jankowska D."/>
            <person name="Jubin C."/>
            <person name="Jung P."/>
            <person name="Lafontaine I."/>
            <person name="Leh-Louis V."/>
            <person name="Lemaire M."/>
            <person name="Marcet-Houben M."/>
            <person name="Mascher M."/>
            <person name="Morel G."/>
            <person name="Richard G.-F."/>
            <person name="Riechen J."/>
            <person name="Sacerdot C."/>
            <person name="Sarkar A."/>
            <person name="Savel G."/>
            <person name="Schacherer J."/>
            <person name="Sherman D."/>
            <person name="Straub M.-L."/>
            <person name="Stein N."/>
            <person name="Thierry A."/>
            <person name="Trautwein-Schult A."/>
            <person name="Westhof E."/>
            <person name="Worch S."/>
            <person name="Dujon B."/>
            <person name="Souciet J.-L."/>
            <person name="Wincker P."/>
            <person name="Scholz U."/>
            <person name="Neuveglise N."/>
        </authorList>
    </citation>
    <scope>NUCLEOTIDE SEQUENCE</scope>
    <source>
        <strain evidence="6">LS3</strain>
    </source>
</reference>
<dbReference type="InterPro" id="IPR036612">
    <property type="entry name" value="KH_dom_type_1_sf"/>
</dbReference>
<feature type="domain" description="K Homology" evidence="5">
    <location>
        <begin position="185"/>
        <end position="269"/>
    </location>
</feature>
<evidence type="ECO:0000256" key="1">
    <source>
        <dbReference type="ARBA" id="ARBA00022737"/>
    </source>
</evidence>
<gene>
    <name evidence="6" type="ORF">GNLVRS02_ARAD1B21010g</name>
</gene>
<feature type="domain" description="K Homology" evidence="5">
    <location>
        <begin position="578"/>
        <end position="667"/>
    </location>
</feature>
<dbReference type="AlphaFoldDB" id="A0A060T6Q6"/>
<name>A0A060T6Q6_BLAAD</name>
<dbReference type="SMART" id="SM00322">
    <property type="entry name" value="KH"/>
    <property type="match status" value="9"/>
</dbReference>
<feature type="domain" description="K Homology" evidence="5">
    <location>
        <begin position="985"/>
        <end position="1053"/>
    </location>
</feature>
<feature type="compositionally biased region" description="Polar residues" evidence="4">
    <location>
        <begin position="22"/>
        <end position="34"/>
    </location>
</feature>
<dbReference type="PROSITE" id="PS50084">
    <property type="entry name" value="KH_TYPE_1"/>
    <property type="match status" value="7"/>
</dbReference>
<keyword evidence="1" id="KW-0677">Repeat</keyword>
<feature type="domain" description="K Homology" evidence="5">
    <location>
        <begin position="828"/>
        <end position="899"/>
    </location>
</feature>
<feature type="compositionally biased region" description="Acidic residues" evidence="4">
    <location>
        <begin position="234"/>
        <end position="244"/>
    </location>
</feature>
<dbReference type="Pfam" id="PF24668">
    <property type="entry name" value="KH_Vigilin"/>
    <property type="match status" value="1"/>
</dbReference>
<feature type="domain" description="K Homology" evidence="5">
    <location>
        <begin position="673"/>
        <end position="737"/>
    </location>
</feature>
<dbReference type="Gene3D" id="3.30.1370.10">
    <property type="entry name" value="K Homology domain, type 1"/>
    <property type="match status" value="9"/>
</dbReference>
<dbReference type="InterPro" id="IPR054548">
    <property type="entry name" value="SCP160-like_KH"/>
</dbReference>
<dbReference type="InterPro" id="IPR004088">
    <property type="entry name" value="KH_dom_type_1"/>
</dbReference>
<evidence type="ECO:0000259" key="5">
    <source>
        <dbReference type="SMART" id="SM00322"/>
    </source>
</evidence>
<sequence length="1235" mass="132776">MSDESLAQQLMAKHASAEPQDTETISQASPQPEGQGSEPVATVKKSTPSSVDLRSMEAFPSLGGAGPSSSSSSTAKTGSGAWGGAAVRASSANGTPNLSPSPAPDAGNMAVRSGSISETITLDKASQSANAKQVLGETLAKVRKAGDVAVDSSTSRVTGMMTFIVRGRPEAVQLAKRTLFKALTVRVVKKLPVPASARAAIIGPKGSTLRPITESTGTQIKVSRDDVKGANSEDVNDNDDDEDPTVDVIIEGDREGVEQAVSQIQAIVAERVKDLTTKIKTVDPKMYPFIIGPHESNIKQLAEGKDIKITVPTPAAGGGPIILSGDRTAVLETRATIEQFVSEISSSYATSTVRIPRVKHKFLSPGAVFDATGVTVTFADGDDNAQLFGPPNKLKSARDALEQQAASLSVLSLDISRAHGKSVPHAGHLVLYFNKTGKLNSVEKTHGVRISCLSDSEVYSTLNSRSDVNVEIVGDDVEKIKEAKKAIVGLVNSLPPSHVLAVDDLDPFFYPHLRKLVKQQSGSVTTIVPPSNESDLVVMVYDSQEDDDEDFAPGDDEIRSKLDAVNHQFDDIRAKGKDIISKVLTVPANDHKYIQGPKGTTLNALVRGHNTSDSEPLVTVRLGANHKNAPGYSDSLNLTADSVWIRGIKPEVERVSSEVNVVIAEGKEYEVASNYETEFQFPTEHISKLIGKQGANLTKIREEFGVKIDIDEHGHGVVRGIKKNADEAKARIIAQGKQLADEVVLRLDIPNEHHATLIGSGGKFVKRLEDKYEVRIRFPRGEGASSGAGGDGRDAPQHKDQVVIRGPKRGAEKSKEELMDLLKYEVEHSYTETVKVPTKALARIIGRQGEFINEIKDNTDTRIDFNREDEKTSGEVSIVIVGTKTGVKSAADTIKSTAQEVIDTVTEKVDVDPKYHKWLIGPGGSVMRSIVMKATGASSEEEVNPRTIDIPPAGKKDPTIKVTGHKKVVAKIVKAINDIVKEKEQETEGVVTVPVDQHGTLIGPGGLTKRELETEFNVSLSIPRMGSGNENVVISGQPEAVEKAKARIEEMTASAYKTEIDVPKWMNNVLSSTLVARLRSDFDVRAETRAKKGSNGLGPVPAEAVGEALITDDDNELGTAFKWTVVEDSGDRDNSVTVSWKLRGSQNKCEKAKKVVQDTVELLKKHDRTAYLWLGDSSRYRRIIGAGGSTINDIRAKSGTTINVPRNGEEGVVTVRGDEAQVAKAKQLMFNVLKA</sequence>
<feature type="region of interest" description="Disordered" evidence="4">
    <location>
        <begin position="779"/>
        <end position="811"/>
    </location>
</feature>
<feature type="compositionally biased region" description="Polar residues" evidence="4">
    <location>
        <begin position="90"/>
        <end position="100"/>
    </location>
</feature>
<dbReference type="SUPFAM" id="SSF54791">
    <property type="entry name" value="Eukaryotic type KH-domain (KH-domain type I)"/>
    <property type="match status" value="8"/>
</dbReference>
<feature type="domain" description="K Homology" evidence="5">
    <location>
        <begin position="274"/>
        <end position="342"/>
    </location>
</feature>
<accession>A0A060T6Q6</accession>
<proteinExistence type="predicted"/>
<evidence type="ECO:0000256" key="2">
    <source>
        <dbReference type="ARBA" id="ARBA00022884"/>
    </source>
</evidence>
<keyword evidence="2 3" id="KW-0694">RNA-binding</keyword>
<protein>
    <submittedName>
        <fullName evidence="6">ARAD1B21010p</fullName>
    </submittedName>
</protein>
<feature type="domain" description="K Homology" evidence="5">
    <location>
        <begin position="903"/>
        <end position="981"/>
    </location>
</feature>
<dbReference type="PhylomeDB" id="A0A060T6Q6"/>
<evidence type="ECO:0000256" key="4">
    <source>
        <dbReference type="SAM" id="MobiDB-lite"/>
    </source>
</evidence>
<dbReference type="EMBL" id="HG937692">
    <property type="protein sequence ID" value="CDP36790.1"/>
    <property type="molecule type" value="Genomic_DNA"/>
</dbReference>
<feature type="region of interest" description="Disordered" evidence="4">
    <location>
        <begin position="210"/>
        <end position="244"/>
    </location>
</feature>
<evidence type="ECO:0000256" key="3">
    <source>
        <dbReference type="PROSITE-ProRule" id="PRU00117"/>
    </source>
</evidence>
<feature type="domain" description="K Homology" evidence="5">
    <location>
        <begin position="1154"/>
        <end position="1234"/>
    </location>
</feature>
<reference evidence="6" key="1">
    <citation type="submission" date="2014-02" db="EMBL/GenBank/DDBJ databases">
        <authorList>
            <person name="Genoscope - CEA"/>
        </authorList>
    </citation>
    <scope>NUCLEOTIDE SEQUENCE</scope>
    <source>
        <strain evidence="6">LS3</strain>
    </source>
</reference>
<feature type="compositionally biased region" description="Basic and acidic residues" evidence="4">
    <location>
        <begin position="791"/>
        <end position="802"/>
    </location>
</feature>
<dbReference type="CDD" id="cd02394">
    <property type="entry name" value="KH-I_Vigilin_rpt6"/>
    <property type="match status" value="1"/>
</dbReference>
<evidence type="ECO:0000313" key="6">
    <source>
        <dbReference type="EMBL" id="CDP36790.1"/>
    </source>
</evidence>
<feature type="domain" description="K Homology" evidence="5">
    <location>
        <begin position="741"/>
        <end position="823"/>
    </location>
</feature>
<dbReference type="Pfam" id="PF00013">
    <property type="entry name" value="KH_1"/>
    <property type="match status" value="8"/>
</dbReference>
<dbReference type="GO" id="GO:0003723">
    <property type="term" value="F:RNA binding"/>
    <property type="evidence" value="ECO:0007669"/>
    <property type="project" value="UniProtKB-UniRule"/>
</dbReference>